<dbReference type="PANTHER" id="PTHR30203:SF32">
    <property type="entry name" value="CATION EFFLUX SYSTEM PROTEIN CUSC"/>
    <property type="match status" value="1"/>
</dbReference>
<keyword evidence="2" id="KW-1134">Transmembrane beta strand</keyword>
<reference evidence="4 5" key="2">
    <citation type="journal article" date="2016" name="Science">
        <title>A bacterium that degrades and assimilates poly(ethylene terephthalate).</title>
        <authorList>
            <person name="Yoshida S."/>
            <person name="Hiraga K."/>
            <person name="Takehana T."/>
            <person name="Taniguchi I."/>
            <person name="Yamaji H."/>
            <person name="Maeda Y."/>
            <person name="Toyohara K."/>
            <person name="Miyamoto K."/>
            <person name="Kimura Y."/>
            <person name="Oda K."/>
        </authorList>
    </citation>
    <scope>NUCLEOTIDE SEQUENCE [LARGE SCALE GENOMIC DNA]</scope>
    <source>
        <strain evidence="5">NBRC 110686 / TISTR 2288 / 201-F6</strain>
    </source>
</reference>
<evidence type="ECO:0000256" key="2">
    <source>
        <dbReference type="RuleBase" id="RU362097"/>
    </source>
</evidence>
<keyword evidence="5" id="KW-1185">Reference proteome</keyword>
<evidence type="ECO:0000256" key="1">
    <source>
        <dbReference type="ARBA" id="ARBA00007613"/>
    </source>
</evidence>
<keyword evidence="2" id="KW-0564">Palmitate</keyword>
<dbReference type="GO" id="GO:0005886">
    <property type="term" value="C:plasma membrane"/>
    <property type="evidence" value="ECO:0007669"/>
    <property type="project" value="UniProtKB-SubCell"/>
</dbReference>
<evidence type="ECO:0000313" key="4">
    <source>
        <dbReference type="EMBL" id="GAP35656.1"/>
    </source>
</evidence>
<keyword evidence="2" id="KW-0472">Membrane</keyword>
<dbReference type="GO" id="GO:0015562">
    <property type="term" value="F:efflux transmembrane transporter activity"/>
    <property type="evidence" value="ECO:0007669"/>
    <property type="project" value="InterPro"/>
</dbReference>
<organism evidence="4 5">
    <name type="scientific">Piscinibacter sakaiensis</name>
    <name type="common">Ideonella sakaiensis</name>
    <dbReference type="NCBI Taxonomy" id="1547922"/>
    <lineage>
        <taxon>Bacteria</taxon>
        <taxon>Pseudomonadati</taxon>
        <taxon>Pseudomonadota</taxon>
        <taxon>Betaproteobacteria</taxon>
        <taxon>Burkholderiales</taxon>
        <taxon>Sphaerotilaceae</taxon>
        <taxon>Piscinibacter</taxon>
    </lineage>
</organism>
<keyword evidence="2 4" id="KW-0449">Lipoprotein</keyword>
<dbReference type="SUPFAM" id="SSF56954">
    <property type="entry name" value="Outer membrane efflux proteins (OEP)"/>
    <property type="match status" value="1"/>
</dbReference>
<dbReference type="Gene3D" id="1.20.1600.10">
    <property type="entry name" value="Outer membrane efflux proteins (OEP)"/>
    <property type="match status" value="1"/>
</dbReference>
<dbReference type="Proteomes" id="UP000037660">
    <property type="component" value="Unassembled WGS sequence"/>
</dbReference>
<reference evidence="5" key="1">
    <citation type="submission" date="2015-07" db="EMBL/GenBank/DDBJ databases">
        <title>Discovery of a poly(ethylene terephthalate assimilation.</title>
        <authorList>
            <person name="Yoshida S."/>
            <person name="Hiraga K."/>
            <person name="Takehana T."/>
            <person name="Taniguchi I."/>
            <person name="Yamaji H."/>
            <person name="Maeda Y."/>
            <person name="Toyohara K."/>
            <person name="Miyamoto K."/>
            <person name="Kimura Y."/>
            <person name="Oda K."/>
        </authorList>
    </citation>
    <scope>NUCLEOTIDE SEQUENCE [LARGE SCALE GENOMIC DNA]</scope>
    <source>
        <strain evidence="5">NBRC 110686 / TISTR 2288 / 201-F6</strain>
    </source>
</reference>
<proteinExistence type="inferred from homology"/>
<evidence type="ECO:0000313" key="5">
    <source>
        <dbReference type="Proteomes" id="UP000037660"/>
    </source>
</evidence>
<dbReference type="Gene3D" id="2.20.200.10">
    <property type="entry name" value="Outer membrane efflux proteins (OEP)"/>
    <property type="match status" value="1"/>
</dbReference>
<comment type="subcellular location">
    <subcellularLocation>
        <location evidence="2">Cell membrane</location>
        <topology evidence="2">Lipid-anchor</topology>
    </subcellularLocation>
</comment>
<dbReference type="PANTHER" id="PTHR30203">
    <property type="entry name" value="OUTER MEMBRANE CATION EFFLUX PROTEIN"/>
    <property type="match status" value="1"/>
</dbReference>
<dbReference type="STRING" id="1547922.ISF6_1429"/>
<dbReference type="InterPro" id="IPR003423">
    <property type="entry name" value="OMP_efflux"/>
</dbReference>
<dbReference type="NCBIfam" id="TIGR01845">
    <property type="entry name" value="outer_NodT"/>
    <property type="match status" value="1"/>
</dbReference>
<evidence type="ECO:0000256" key="3">
    <source>
        <dbReference type="SAM" id="MobiDB-lite"/>
    </source>
</evidence>
<keyword evidence="2" id="KW-0812">Transmembrane</keyword>
<dbReference type="InterPro" id="IPR010131">
    <property type="entry name" value="MdtP/NodT-like"/>
</dbReference>
<accession>A0A0K8NZ54</accession>
<comment type="similarity">
    <text evidence="1 2">Belongs to the outer membrane factor (OMF) (TC 1.B.17) family.</text>
</comment>
<sequence>MSRRTDGSPQRGADRSRRSRVLPGGHRAGLVLALLVLAGCTNLAPRHERPASPLPAGWGDGTAGELAAAGVPALHWRNFVADARLRRVIERTLQSNRDLRIAALNIERARALYGIQQAAEQPAIGAAGSALRQRIGADTSSSGQARSTTTLSAQLALASYEIDFFGRVRNLSEAALQSFLATESSRRATQIALVADTANAWLALAADTQRLELARQTLKAREDAYALTRRAYELGGQSGLTLLQSQTAVDTARADVGAFEAQRRLSRNALELLAGGPLPPDALPDGGETVATALIEVPAGLPSEVLAQRPDVIAAEHQLRGAQASIGAARAAFFPRISLTAAAGLASTSLSGLFDGGAAGWSFAPSISLPIFDGGSARANLRAAEVQRDIQIAGYEKTLQTAFREVADALAQRSTLGERLAAQQSLVEASRRSLALSQARFRSGADSYLEVLDAQRSLYAAQQALISLRQLEQVNRLVLYKALGGGWQPADREG</sequence>
<protein>
    <submittedName>
        <fullName evidence="4">RND efflux system, outer membrane lipoprotein CmeC</fullName>
    </submittedName>
</protein>
<name>A0A0K8NZ54_PISS1</name>
<dbReference type="RefSeq" id="WP_082368156.1">
    <property type="nucleotide sequence ID" value="NZ_BBYR01000026.1"/>
</dbReference>
<gene>
    <name evidence="4" type="ORF">ISF6_1429</name>
</gene>
<dbReference type="AlphaFoldDB" id="A0A0K8NZ54"/>
<feature type="compositionally biased region" description="Basic and acidic residues" evidence="3">
    <location>
        <begin position="1"/>
        <end position="16"/>
    </location>
</feature>
<comment type="caution">
    <text evidence="4">The sequence shown here is derived from an EMBL/GenBank/DDBJ whole genome shotgun (WGS) entry which is preliminary data.</text>
</comment>
<feature type="region of interest" description="Disordered" evidence="3">
    <location>
        <begin position="1"/>
        <end position="21"/>
    </location>
</feature>
<dbReference type="EMBL" id="BBYR01000026">
    <property type="protein sequence ID" value="GAP35656.1"/>
    <property type="molecule type" value="Genomic_DNA"/>
</dbReference>
<dbReference type="Pfam" id="PF02321">
    <property type="entry name" value="OEP"/>
    <property type="match status" value="2"/>
</dbReference>
<dbReference type="OrthoDB" id="9770517at2"/>